<name>A0A6C0JYZ6_9ZZZZ</name>
<proteinExistence type="predicted"/>
<feature type="transmembrane region" description="Helical" evidence="1">
    <location>
        <begin position="90"/>
        <end position="109"/>
    </location>
</feature>
<feature type="transmembrane region" description="Helical" evidence="1">
    <location>
        <begin position="129"/>
        <end position="147"/>
    </location>
</feature>
<organism evidence="2">
    <name type="scientific">viral metagenome</name>
    <dbReference type="NCBI Taxonomy" id="1070528"/>
    <lineage>
        <taxon>unclassified sequences</taxon>
        <taxon>metagenomes</taxon>
        <taxon>organismal metagenomes</taxon>
    </lineage>
</organism>
<evidence type="ECO:0000313" key="2">
    <source>
        <dbReference type="EMBL" id="QHU09920.1"/>
    </source>
</evidence>
<protein>
    <submittedName>
        <fullName evidence="2">Uncharacterized protein</fullName>
    </submittedName>
</protein>
<evidence type="ECO:0000256" key="1">
    <source>
        <dbReference type="SAM" id="Phobius"/>
    </source>
</evidence>
<sequence>MIRMNWQEKLSITGNSILLSIFYVLLGAFVSYVLYHLFDEYDENWISKSLPYQILDVTVEIGILAIVSFWASYFIELAPPIFPVRKQLDLLVDNNISSVFYLFGLYLFLDQSFSNKLVYLFTTYFGPTFGHIFPAYGSILDFSLTYTHPRKNGLQ</sequence>
<accession>A0A6C0JYZ6</accession>
<dbReference type="EMBL" id="MN740747">
    <property type="protein sequence ID" value="QHU09920.1"/>
    <property type="molecule type" value="Genomic_DNA"/>
</dbReference>
<keyword evidence="1" id="KW-0472">Membrane</keyword>
<keyword evidence="1" id="KW-0812">Transmembrane</keyword>
<feature type="transmembrane region" description="Helical" evidence="1">
    <location>
        <begin position="12"/>
        <end position="37"/>
    </location>
</feature>
<keyword evidence="1" id="KW-1133">Transmembrane helix</keyword>
<dbReference type="AlphaFoldDB" id="A0A6C0JYZ6"/>
<reference evidence="2" key="1">
    <citation type="journal article" date="2020" name="Nature">
        <title>Giant virus diversity and host interactions through global metagenomics.</title>
        <authorList>
            <person name="Schulz F."/>
            <person name="Roux S."/>
            <person name="Paez-Espino D."/>
            <person name="Jungbluth S."/>
            <person name="Walsh D.A."/>
            <person name="Denef V.J."/>
            <person name="McMahon K.D."/>
            <person name="Konstantinidis K.T."/>
            <person name="Eloe-Fadrosh E.A."/>
            <person name="Kyrpides N.C."/>
            <person name="Woyke T."/>
        </authorList>
    </citation>
    <scope>NUCLEOTIDE SEQUENCE</scope>
    <source>
        <strain evidence="2">GVMAG-S-1101164-164</strain>
    </source>
</reference>
<feature type="transmembrane region" description="Helical" evidence="1">
    <location>
        <begin position="57"/>
        <end position="78"/>
    </location>
</feature>